<comment type="caution">
    <text evidence="1">The sequence shown here is derived from an EMBL/GenBank/DDBJ whole genome shotgun (WGS) entry which is preliminary data.</text>
</comment>
<sequence length="40" mass="4250">MGPVLAIIGILAVGGGVQYYTNFVAKENAASKHFTARNNR</sequence>
<gene>
    <name evidence="1" type="ORF">ACFP5Y_12100</name>
</gene>
<dbReference type="RefSeq" id="WP_379832364.1">
    <property type="nucleotide sequence ID" value="NZ_JBHSSC010000043.1"/>
</dbReference>
<dbReference type="EMBL" id="JBHSSC010000043">
    <property type="protein sequence ID" value="MFC6181968.1"/>
    <property type="molecule type" value="Genomic_DNA"/>
</dbReference>
<organism evidence="1 2">
    <name type="scientific">Lactiplantibacillus daowaiensis</name>
    <dbReference type="NCBI Taxonomy" id="2559918"/>
    <lineage>
        <taxon>Bacteria</taxon>
        <taxon>Bacillati</taxon>
        <taxon>Bacillota</taxon>
        <taxon>Bacilli</taxon>
        <taxon>Lactobacillales</taxon>
        <taxon>Lactobacillaceae</taxon>
        <taxon>Lactiplantibacillus</taxon>
    </lineage>
</organism>
<evidence type="ECO:0000313" key="2">
    <source>
        <dbReference type="Proteomes" id="UP001596282"/>
    </source>
</evidence>
<name>A0ABW1S272_9LACO</name>
<reference evidence="2" key="1">
    <citation type="journal article" date="2019" name="Int. J. Syst. Evol. Microbiol.">
        <title>The Global Catalogue of Microorganisms (GCM) 10K type strain sequencing project: providing services to taxonomists for standard genome sequencing and annotation.</title>
        <authorList>
            <consortium name="The Broad Institute Genomics Platform"/>
            <consortium name="The Broad Institute Genome Sequencing Center for Infectious Disease"/>
            <person name="Wu L."/>
            <person name="Ma J."/>
        </authorList>
    </citation>
    <scope>NUCLEOTIDE SEQUENCE [LARGE SCALE GENOMIC DNA]</scope>
    <source>
        <strain evidence="2">CCM 8933</strain>
    </source>
</reference>
<protein>
    <submittedName>
        <fullName evidence="1">Uncharacterized protein</fullName>
    </submittedName>
</protein>
<proteinExistence type="predicted"/>
<dbReference type="Proteomes" id="UP001596282">
    <property type="component" value="Unassembled WGS sequence"/>
</dbReference>
<evidence type="ECO:0000313" key="1">
    <source>
        <dbReference type="EMBL" id="MFC6181968.1"/>
    </source>
</evidence>
<accession>A0ABW1S272</accession>
<keyword evidence="2" id="KW-1185">Reference proteome</keyword>